<dbReference type="GO" id="GO:0010181">
    <property type="term" value="F:FMN binding"/>
    <property type="evidence" value="ECO:0007669"/>
    <property type="project" value="InterPro"/>
</dbReference>
<dbReference type="AlphaFoldDB" id="A0AAF0F420"/>
<dbReference type="Proteomes" id="UP001217754">
    <property type="component" value="Chromosome 6"/>
</dbReference>
<sequence>MIPAWKQRLHETLAEHAADRGVDGSVPRVRQVVHRGFMEEERGVPNERTAFLTTTDVRSPKAAEIHARPNVEVDWYIHPAKVQFRIAAQAYMVPGAQHSWRASLPGRLAPGRGWDAERRRVWDALSPPMQASFRGPPPGTPLADATHVDELTDDAAGIPSSFALIVLDPTAVDVLDLDQRKRVVYKHESDSWSATQVAP</sequence>
<evidence type="ECO:0000259" key="1">
    <source>
        <dbReference type="Pfam" id="PF12766"/>
    </source>
</evidence>
<dbReference type="EC" id="1.4.3.5" evidence="2"/>
<reference evidence="2" key="1">
    <citation type="submission" date="2023-03" db="EMBL/GenBank/DDBJ databases">
        <title>Mating type loci evolution in Malassezia.</title>
        <authorList>
            <person name="Coelho M.A."/>
        </authorList>
    </citation>
    <scope>NUCLEOTIDE SEQUENCE</scope>
    <source>
        <strain evidence="2">CBS 9431</strain>
    </source>
</reference>
<dbReference type="GO" id="GO:0004733">
    <property type="term" value="F:pyridoxamine phosphate oxidase activity"/>
    <property type="evidence" value="ECO:0007669"/>
    <property type="project" value="UniProtKB-EC"/>
</dbReference>
<keyword evidence="3" id="KW-1185">Reference proteome</keyword>
<dbReference type="SUPFAM" id="SSF50475">
    <property type="entry name" value="FMN-binding split barrel"/>
    <property type="match status" value="1"/>
</dbReference>
<dbReference type="InterPro" id="IPR024624">
    <property type="entry name" value="Pyridox_Oxase_Alr4036_FMN-bd"/>
</dbReference>
<proteinExistence type="predicted"/>
<dbReference type="RefSeq" id="XP_060123342.1">
    <property type="nucleotide sequence ID" value="XM_060267359.1"/>
</dbReference>
<organism evidence="2 3">
    <name type="scientific">Malassezia japonica</name>
    <dbReference type="NCBI Taxonomy" id="223818"/>
    <lineage>
        <taxon>Eukaryota</taxon>
        <taxon>Fungi</taxon>
        <taxon>Dikarya</taxon>
        <taxon>Basidiomycota</taxon>
        <taxon>Ustilaginomycotina</taxon>
        <taxon>Malasseziomycetes</taxon>
        <taxon>Malasseziales</taxon>
        <taxon>Malasseziaceae</taxon>
        <taxon>Malassezia</taxon>
    </lineage>
</organism>
<dbReference type="EMBL" id="CP119963">
    <property type="protein sequence ID" value="WFD40445.1"/>
    <property type="molecule type" value="Genomic_DNA"/>
</dbReference>
<name>A0AAF0F420_9BASI</name>
<evidence type="ECO:0000313" key="2">
    <source>
        <dbReference type="EMBL" id="WFD40445.1"/>
    </source>
</evidence>
<dbReference type="PANTHER" id="PTHR28243">
    <property type="entry name" value="AGL049CP"/>
    <property type="match status" value="1"/>
</dbReference>
<dbReference type="Gene3D" id="2.30.110.10">
    <property type="entry name" value="Electron Transport, Fmn-binding Protein, Chain A"/>
    <property type="match status" value="1"/>
</dbReference>
<dbReference type="PANTHER" id="PTHR28243:SF1">
    <property type="entry name" value="PYRIDOXAMINE 5'-PHOSPHATE OXIDASE ALR4036 FAMILY FMN-BINDING DOMAIN-CONTAINING PROTEIN"/>
    <property type="match status" value="1"/>
</dbReference>
<protein>
    <submittedName>
        <fullName evidence="2">Pyridoxal 5'-phosphate synthase</fullName>
        <ecNumber evidence="2">1.4.3.5</ecNumber>
    </submittedName>
</protein>
<evidence type="ECO:0000313" key="3">
    <source>
        <dbReference type="Proteomes" id="UP001217754"/>
    </source>
</evidence>
<gene>
    <name evidence="2" type="ORF">MJAP1_003431</name>
</gene>
<accession>A0AAF0F420</accession>
<keyword evidence="2" id="KW-0560">Oxidoreductase</keyword>
<dbReference type="Pfam" id="PF12766">
    <property type="entry name" value="Pyridox_oxase_2"/>
    <property type="match status" value="1"/>
</dbReference>
<dbReference type="InterPro" id="IPR012349">
    <property type="entry name" value="Split_barrel_FMN-bd"/>
</dbReference>
<feature type="domain" description="Pyridoxamine 5'-phosphate oxidase Alr4036 family FMN-binding" evidence="1">
    <location>
        <begin position="25"/>
        <end position="92"/>
    </location>
</feature>
<dbReference type="GeneID" id="85227082"/>